<proteinExistence type="inferred from homology"/>
<evidence type="ECO:0000259" key="5">
    <source>
        <dbReference type="Pfam" id="PF00294"/>
    </source>
</evidence>
<keyword evidence="2 4" id="KW-0808">Transferase</keyword>
<sequence length="307" mass="33193">MNQPVHYDIFCLGGAAVDWILRVPRLPWPDEKLVVDFVSRVAGGLVANTACAAARLGLRVAWSGLLGKDEGGEILRRGFEEFGVEVVFPNTSPPALSDFTVVLLEPSGCRTILVVSPERRLPPLNNEVINALAQARLVYTVPWTVGWIREVAQICERIGIPLVLDVEAGNLGNLLDQKGVLSVVRLLFCPQETIRGLSGREEVAQDLIEAGVEQVVITKGAEGAIVLTRDGRFAAPAYRVPVVDTTGAGDCFHAAYLAAWLWGWLPPRAVRFANASAALSVQHLGARGGFPTREEVLKFLSEQGEAL</sequence>
<evidence type="ECO:0000313" key="7">
    <source>
        <dbReference type="Proteomes" id="UP000050544"/>
    </source>
</evidence>
<dbReference type="PRINTS" id="PR00990">
    <property type="entry name" value="RIBOKINASE"/>
</dbReference>
<accession>A0A0N8GQQ7</accession>
<dbReference type="PATRIC" id="fig|869279.4.peg.895"/>
<dbReference type="PROSITE" id="PS00584">
    <property type="entry name" value="PFKB_KINASES_2"/>
    <property type="match status" value="1"/>
</dbReference>
<comment type="similarity">
    <text evidence="1 4">Belongs to the carbohydrate kinase PfkB family.</text>
</comment>
<dbReference type="InterPro" id="IPR011611">
    <property type="entry name" value="PfkB_dom"/>
</dbReference>
<dbReference type="Pfam" id="PF00294">
    <property type="entry name" value="PfkB"/>
    <property type="match status" value="1"/>
</dbReference>
<dbReference type="SUPFAM" id="SSF53613">
    <property type="entry name" value="Ribokinase-like"/>
    <property type="match status" value="1"/>
</dbReference>
<comment type="caution">
    <text evidence="6">The sequence shown here is derived from an EMBL/GenBank/DDBJ whole genome shotgun (WGS) entry which is preliminary data.</text>
</comment>
<evidence type="ECO:0000256" key="1">
    <source>
        <dbReference type="ARBA" id="ARBA00010688"/>
    </source>
</evidence>
<dbReference type="OrthoDB" id="9813569at2"/>
<reference evidence="6 7" key="1">
    <citation type="submission" date="2015-07" db="EMBL/GenBank/DDBJ databases">
        <title>Whole genome sequence of Thermanaerothrix daxensis DSM 23592.</title>
        <authorList>
            <person name="Hemp J."/>
            <person name="Ward L.M."/>
            <person name="Pace L.A."/>
            <person name="Fischer W.W."/>
        </authorList>
    </citation>
    <scope>NUCLEOTIDE SEQUENCE [LARGE SCALE GENOMIC DNA]</scope>
    <source>
        <strain evidence="6 7">GNS-1</strain>
    </source>
</reference>
<evidence type="ECO:0000256" key="4">
    <source>
        <dbReference type="RuleBase" id="RU003704"/>
    </source>
</evidence>
<evidence type="ECO:0000256" key="2">
    <source>
        <dbReference type="ARBA" id="ARBA00022679"/>
    </source>
</evidence>
<dbReference type="InterPro" id="IPR029056">
    <property type="entry name" value="Ribokinase-like"/>
</dbReference>
<dbReference type="STRING" id="869279.SE15_04420"/>
<evidence type="ECO:0000256" key="3">
    <source>
        <dbReference type="ARBA" id="ARBA00022777"/>
    </source>
</evidence>
<keyword evidence="7" id="KW-1185">Reference proteome</keyword>
<dbReference type="AlphaFoldDB" id="A0A0N8GQQ7"/>
<gene>
    <name evidence="6" type="ORF">SE15_04420</name>
</gene>
<dbReference type="Proteomes" id="UP000050544">
    <property type="component" value="Unassembled WGS sequence"/>
</dbReference>
<dbReference type="InterPro" id="IPR002173">
    <property type="entry name" value="Carboh/pur_kinase_PfkB_CS"/>
</dbReference>
<dbReference type="PANTHER" id="PTHR10584">
    <property type="entry name" value="SUGAR KINASE"/>
    <property type="match status" value="1"/>
</dbReference>
<dbReference type="PANTHER" id="PTHR10584:SF157">
    <property type="entry name" value="SULFOFRUCTOSE KINASE"/>
    <property type="match status" value="1"/>
</dbReference>
<dbReference type="Gene3D" id="3.40.1190.20">
    <property type="match status" value="1"/>
</dbReference>
<evidence type="ECO:0000313" key="6">
    <source>
        <dbReference type="EMBL" id="KPL84370.1"/>
    </source>
</evidence>
<keyword evidence="3 4" id="KW-0418">Kinase</keyword>
<dbReference type="GO" id="GO:0005829">
    <property type="term" value="C:cytosol"/>
    <property type="evidence" value="ECO:0007669"/>
    <property type="project" value="TreeGrafter"/>
</dbReference>
<dbReference type="RefSeq" id="WP_054520874.1">
    <property type="nucleotide sequence ID" value="NZ_LGKO01000002.1"/>
</dbReference>
<protein>
    <recommendedName>
        <fullName evidence="5">Carbohydrate kinase PfkB domain-containing protein</fullName>
    </recommendedName>
</protein>
<dbReference type="GO" id="GO:0016301">
    <property type="term" value="F:kinase activity"/>
    <property type="evidence" value="ECO:0007669"/>
    <property type="project" value="UniProtKB-KW"/>
</dbReference>
<organism evidence="6 7">
    <name type="scientific">Thermanaerothrix daxensis</name>
    <dbReference type="NCBI Taxonomy" id="869279"/>
    <lineage>
        <taxon>Bacteria</taxon>
        <taxon>Bacillati</taxon>
        <taxon>Chloroflexota</taxon>
        <taxon>Anaerolineae</taxon>
        <taxon>Anaerolineales</taxon>
        <taxon>Anaerolineaceae</taxon>
        <taxon>Thermanaerothrix</taxon>
    </lineage>
</organism>
<feature type="domain" description="Carbohydrate kinase PfkB" evidence="5">
    <location>
        <begin position="9"/>
        <end position="292"/>
    </location>
</feature>
<dbReference type="GO" id="GO:0006796">
    <property type="term" value="P:phosphate-containing compound metabolic process"/>
    <property type="evidence" value="ECO:0007669"/>
    <property type="project" value="UniProtKB-ARBA"/>
</dbReference>
<dbReference type="EMBL" id="LGKO01000002">
    <property type="protein sequence ID" value="KPL84370.1"/>
    <property type="molecule type" value="Genomic_DNA"/>
</dbReference>
<dbReference type="InterPro" id="IPR002139">
    <property type="entry name" value="Ribo/fructo_kinase"/>
</dbReference>
<name>A0A0N8GQQ7_9CHLR</name>